<feature type="compositionally biased region" description="Low complexity" evidence="2">
    <location>
        <begin position="99"/>
        <end position="112"/>
    </location>
</feature>
<evidence type="ECO:0000256" key="2">
    <source>
        <dbReference type="SAM" id="MobiDB-lite"/>
    </source>
</evidence>
<evidence type="ECO:0000313" key="4">
    <source>
        <dbReference type="Proteomes" id="UP000046393"/>
    </source>
</evidence>
<evidence type="ECO:0000313" key="5">
    <source>
        <dbReference type="WBParaSite" id="SMUV_0000623901-mRNA-1"/>
    </source>
</evidence>
<feature type="region of interest" description="Disordered" evidence="2">
    <location>
        <begin position="96"/>
        <end position="125"/>
    </location>
</feature>
<dbReference type="WBParaSite" id="SMUV_0000623901-mRNA-1">
    <property type="protein sequence ID" value="SMUV_0000623901-mRNA-1"/>
    <property type="gene ID" value="SMUV_0000623901"/>
</dbReference>
<reference evidence="5" key="1">
    <citation type="submission" date="2017-02" db="UniProtKB">
        <authorList>
            <consortium name="WormBaseParasite"/>
        </authorList>
    </citation>
    <scope>IDENTIFICATION</scope>
</reference>
<evidence type="ECO:0000256" key="3">
    <source>
        <dbReference type="SAM" id="SignalP"/>
    </source>
</evidence>
<dbReference type="Proteomes" id="UP000046393">
    <property type="component" value="Unplaced"/>
</dbReference>
<organism evidence="4 5">
    <name type="scientific">Syphacia muris</name>
    <dbReference type="NCBI Taxonomy" id="451379"/>
    <lineage>
        <taxon>Eukaryota</taxon>
        <taxon>Metazoa</taxon>
        <taxon>Ecdysozoa</taxon>
        <taxon>Nematoda</taxon>
        <taxon>Chromadorea</taxon>
        <taxon>Rhabditida</taxon>
        <taxon>Spirurina</taxon>
        <taxon>Oxyuridomorpha</taxon>
        <taxon>Oxyuroidea</taxon>
        <taxon>Oxyuridae</taxon>
        <taxon>Syphacia</taxon>
    </lineage>
</organism>
<feature type="coiled-coil region" evidence="1">
    <location>
        <begin position="267"/>
        <end position="295"/>
    </location>
</feature>
<keyword evidence="1" id="KW-0175">Coiled coil</keyword>
<evidence type="ECO:0000256" key="1">
    <source>
        <dbReference type="SAM" id="Coils"/>
    </source>
</evidence>
<proteinExistence type="predicted"/>
<keyword evidence="3" id="KW-0732">Signal</keyword>
<accession>A0A0N5ANP5</accession>
<dbReference type="AlphaFoldDB" id="A0A0N5ANP5"/>
<sequence length="295" mass="33711">MFASRLLQYSAVLMAWILDTLEGWTAFCVISGRATETEKLMAVFVPKYAFKVAKIVTHKVFENANFSSVSRPFSSSAMHNLDTFVKSIKDSLIGRSEESSSNVSTGSDSTNTSKDDNVEITSHQSLSKRLSRTEIMSMLSSVGIDVELTPFTGLIRVKCINCGSNHGFISHLDDNFVCINCGYTCAVEEYQSKARDLHLPALSPHCLDTVDSVVRYDYTSKRWKFKRKMDAKYRIDDMDLAFKGTSLDEQFISTFQLDSDIYDRVSYLNLMSQYEEKERKRKQNELETFRRLREE</sequence>
<feature type="signal peptide" evidence="3">
    <location>
        <begin position="1"/>
        <end position="26"/>
    </location>
</feature>
<feature type="chain" id="PRO_5005893260" evidence="3">
    <location>
        <begin position="27"/>
        <end position="295"/>
    </location>
</feature>
<keyword evidence="4" id="KW-1185">Reference proteome</keyword>
<protein>
    <submittedName>
        <fullName evidence="5">TFIIB-type domain-containing protein</fullName>
    </submittedName>
</protein>
<name>A0A0N5ANP5_9BILA</name>